<comment type="caution">
    <text evidence="1">The sequence shown here is derived from an EMBL/GenBank/DDBJ whole genome shotgun (WGS) entry which is preliminary data.</text>
</comment>
<dbReference type="AlphaFoldDB" id="A0A6G0ZG27"/>
<gene>
    <name evidence="1" type="ORF">FWK35_00022122</name>
</gene>
<accession>A0A6G0ZG27</accession>
<evidence type="ECO:0000313" key="1">
    <source>
        <dbReference type="EMBL" id="KAF0769753.1"/>
    </source>
</evidence>
<organism evidence="1 2">
    <name type="scientific">Aphis craccivora</name>
    <name type="common">Cowpea aphid</name>
    <dbReference type="NCBI Taxonomy" id="307492"/>
    <lineage>
        <taxon>Eukaryota</taxon>
        <taxon>Metazoa</taxon>
        <taxon>Ecdysozoa</taxon>
        <taxon>Arthropoda</taxon>
        <taxon>Hexapoda</taxon>
        <taxon>Insecta</taxon>
        <taxon>Pterygota</taxon>
        <taxon>Neoptera</taxon>
        <taxon>Paraneoptera</taxon>
        <taxon>Hemiptera</taxon>
        <taxon>Sternorrhyncha</taxon>
        <taxon>Aphidomorpha</taxon>
        <taxon>Aphidoidea</taxon>
        <taxon>Aphididae</taxon>
        <taxon>Aphidini</taxon>
        <taxon>Aphis</taxon>
        <taxon>Aphis</taxon>
    </lineage>
</organism>
<dbReference type="OrthoDB" id="6606864at2759"/>
<name>A0A6G0ZG27_APHCR</name>
<protein>
    <submittedName>
        <fullName evidence="1">Uncharacterized protein</fullName>
    </submittedName>
</protein>
<dbReference type="EMBL" id="VUJU01000540">
    <property type="protein sequence ID" value="KAF0769753.1"/>
    <property type="molecule type" value="Genomic_DNA"/>
</dbReference>
<dbReference type="Proteomes" id="UP000478052">
    <property type="component" value="Unassembled WGS sequence"/>
</dbReference>
<evidence type="ECO:0000313" key="2">
    <source>
        <dbReference type="Proteomes" id="UP000478052"/>
    </source>
</evidence>
<reference evidence="1 2" key="1">
    <citation type="submission" date="2019-08" db="EMBL/GenBank/DDBJ databases">
        <title>Whole genome of Aphis craccivora.</title>
        <authorList>
            <person name="Voronova N.V."/>
            <person name="Shulinski R.S."/>
            <person name="Bandarenka Y.V."/>
            <person name="Zhorov D.G."/>
            <person name="Warner D."/>
        </authorList>
    </citation>
    <scope>NUCLEOTIDE SEQUENCE [LARGE SCALE GENOMIC DNA]</scope>
    <source>
        <strain evidence="1">180601</strain>
        <tissue evidence="1">Whole Body</tissue>
    </source>
</reference>
<keyword evidence="2" id="KW-1185">Reference proteome</keyword>
<proteinExistence type="predicted"/>
<sequence>MRKIDLLDACKDQLRQSLNSTKNNLTRGYIDDFIKQGNKKNVVVIWNGHSDKIILKGLDLDHFPILNITCYDKYDNKHFYIQLVKLCNKEIIFELGIGRYEKTGRLLNLVETHDIVCKRKHKTTYAHDPKMDVQYTKCIFNHVLQKQRYENLIKHF</sequence>